<dbReference type="PANTHER" id="PTHR28004">
    <property type="entry name" value="ZGC:162816-RELATED"/>
    <property type="match status" value="1"/>
</dbReference>
<dbReference type="InterPro" id="IPR051466">
    <property type="entry name" value="D-amino_acid_metab_enzyme"/>
</dbReference>
<keyword evidence="2" id="KW-0456">Lyase</keyword>
<dbReference type="GO" id="GO:0036088">
    <property type="term" value="P:D-serine catabolic process"/>
    <property type="evidence" value="ECO:0007669"/>
    <property type="project" value="TreeGrafter"/>
</dbReference>
<keyword evidence="5" id="KW-1185">Reference proteome</keyword>
<dbReference type="CDD" id="cd06821">
    <property type="entry name" value="PLPDE_III_D-TA"/>
    <property type="match status" value="1"/>
</dbReference>
<sequence>MTDWYKVADVSRVDSPALLVYPERMRANIRLLKEMVSGNTARLRPHVKTHKMLEVSQMMLAEGIQQFKCSTIAEAEMLALSGAPDVLMAYQPVGPKVARWVDLIAAYPETHFSCLVDHVNVIKALGATAQIKHKKLSVYLDLDVGMGRTGAPLKRVLSLWEELQLQDDLRLEGLHAYDGHIHDADPAVRKMESDASYAMLLEAYNLLQPVCEYPLKLVIGGSPSFTSHAQRDHVICSPGTFVFWDWGYRQRIAEQKFDYAAVLLTRVISVIDETHVCVDLGYKAVASDPPLPRVLMLNAPDAVPAFQSEEHLVLTVNDSQVYPLGTTLYAVPTHICPTVALYDRVQVIEDEQQVTTWPVMARNRMLNF</sequence>
<reference evidence="4 5" key="1">
    <citation type="submission" date="2017-04" db="EMBL/GenBank/DDBJ databases">
        <authorList>
            <person name="Afonso C.L."/>
            <person name="Miller P.J."/>
            <person name="Scott M.A."/>
            <person name="Spackman E."/>
            <person name="Goraichik I."/>
            <person name="Dimitrov K.M."/>
            <person name="Suarez D.L."/>
            <person name="Swayne D.E."/>
        </authorList>
    </citation>
    <scope>NUCLEOTIDE SEQUENCE [LARGE SCALE GENOMIC DNA]</scope>
    <source>
        <strain evidence="4 5">DSM 22418</strain>
    </source>
</reference>
<evidence type="ECO:0000256" key="1">
    <source>
        <dbReference type="ARBA" id="ARBA00005323"/>
    </source>
</evidence>
<evidence type="ECO:0000256" key="2">
    <source>
        <dbReference type="ARBA" id="ARBA00023239"/>
    </source>
</evidence>
<dbReference type="SUPFAM" id="SSF51419">
    <property type="entry name" value="PLP-binding barrel"/>
    <property type="match status" value="1"/>
</dbReference>
<comment type="similarity">
    <text evidence="1">Belongs to the DSD1 family.</text>
</comment>
<evidence type="ECO:0000313" key="4">
    <source>
        <dbReference type="EMBL" id="SMG51138.1"/>
    </source>
</evidence>
<dbReference type="PANTHER" id="PTHR28004:SF2">
    <property type="entry name" value="D-SERINE DEHYDRATASE"/>
    <property type="match status" value="1"/>
</dbReference>
<dbReference type="Gene3D" id="3.20.20.10">
    <property type="entry name" value="Alanine racemase"/>
    <property type="match status" value="1"/>
</dbReference>
<dbReference type="AlphaFoldDB" id="A0A1X7LB86"/>
<dbReference type="InterPro" id="IPR001608">
    <property type="entry name" value="Ala_racemase_N"/>
</dbReference>
<dbReference type="GO" id="GO:0008721">
    <property type="term" value="F:D-serine ammonia-lyase activity"/>
    <property type="evidence" value="ECO:0007669"/>
    <property type="project" value="TreeGrafter"/>
</dbReference>
<dbReference type="InterPro" id="IPR042208">
    <property type="entry name" value="D-ser_dehydrat-like_sf"/>
</dbReference>
<dbReference type="Pfam" id="PF01168">
    <property type="entry name" value="Ala_racemase_N"/>
    <property type="match status" value="1"/>
</dbReference>
<feature type="domain" description="D-serine dehydratase-like" evidence="3">
    <location>
        <begin position="260"/>
        <end position="349"/>
    </location>
</feature>
<dbReference type="InterPro" id="IPR026956">
    <property type="entry name" value="D-ser_dehydrat-like_dom"/>
</dbReference>
<dbReference type="RefSeq" id="WP_085474495.1">
    <property type="nucleotide sequence ID" value="NZ_FXAU01000009.1"/>
</dbReference>
<evidence type="ECO:0000259" key="3">
    <source>
        <dbReference type="SMART" id="SM01119"/>
    </source>
</evidence>
<evidence type="ECO:0000313" key="5">
    <source>
        <dbReference type="Proteomes" id="UP000192980"/>
    </source>
</evidence>
<dbReference type="Gene3D" id="2.40.37.20">
    <property type="entry name" value="D-serine dehydratase-like domain"/>
    <property type="match status" value="1"/>
</dbReference>
<name>A0A1X7LB86_9SPHI</name>
<organism evidence="4 5">
    <name type="scientific">Sphingobacterium psychroaquaticum</name>
    <dbReference type="NCBI Taxonomy" id="561061"/>
    <lineage>
        <taxon>Bacteria</taxon>
        <taxon>Pseudomonadati</taxon>
        <taxon>Bacteroidota</taxon>
        <taxon>Sphingobacteriia</taxon>
        <taxon>Sphingobacteriales</taxon>
        <taxon>Sphingobacteriaceae</taxon>
        <taxon>Sphingobacterium</taxon>
    </lineage>
</organism>
<dbReference type="InterPro" id="IPR029066">
    <property type="entry name" value="PLP-binding_barrel"/>
</dbReference>
<dbReference type="STRING" id="561061.SAMN05660862_3814"/>
<accession>A0A1X7LB86</accession>
<dbReference type="OrthoDB" id="9788869at2"/>
<dbReference type="SMART" id="SM01119">
    <property type="entry name" value="D-ser_dehydrat"/>
    <property type="match status" value="1"/>
</dbReference>
<gene>
    <name evidence="4" type="ORF">SAMN05660862_3814</name>
</gene>
<dbReference type="EMBL" id="FXAU01000009">
    <property type="protein sequence ID" value="SMG51138.1"/>
    <property type="molecule type" value="Genomic_DNA"/>
</dbReference>
<dbReference type="Pfam" id="PF14031">
    <property type="entry name" value="D-ser_dehydrat"/>
    <property type="match status" value="1"/>
</dbReference>
<dbReference type="Proteomes" id="UP000192980">
    <property type="component" value="Unassembled WGS sequence"/>
</dbReference>
<protein>
    <submittedName>
        <fullName evidence="4">D-serine deaminase, pyridoxal phosphate-dependent</fullName>
    </submittedName>
</protein>
<proteinExistence type="inferred from homology"/>